<keyword evidence="2" id="KW-1185">Reference proteome</keyword>
<gene>
    <name evidence="1" type="ORF">MCOR_3484</name>
</gene>
<dbReference type="OrthoDB" id="10346866at2759"/>
<dbReference type="SUPFAM" id="SSF52058">
    <property type="entry name" value="L domain-like"/>
    <property type="match status" value="1"/>
</dbReference>
<name>A0A6J8A473_MYTCO</name>
<dbReference type="AlphaFoldDB" id="A0A6J8A473"/>
<reference evidence="1 2" key="1">
    <citation type="submission" date="2020-06" db="EMBL/GenBank/DDBJ databases">
        <authorList>
            <person name="Li R."/>
            <person name="Bekaert M."/>
        </authorList>
    </citation>
    <scope>NUCLEOTIDE SEQUENCE [LARGE SCALE GENOMIC DNA]</scope>
    <source>
        <strain evidence="2">wild</strain>
    </source>
</reference>
<proteinExistence type="predicted"/>
<dbReference type="InterPro" id="IPR032675">
    <property type="entry name" value="LRR_dom_sf"/>
</dbReference>
<accession>A0A6J8A473</accession>
<evidence type="ECO:0000313" key="2">
    <source>
        <dbReference type="Proteomes" id="UP000507470"/>
    </source>
</evidence>
<dbReference type="Proteomes" id="UP000507470">
    <property type="component" value="Unassembled WGS sequence"/>
</dbReference>
<sequence>MLMKNLNYFLVDYQSNVIHDFTFHSFKRTSLKYLNIGGHLRVIEIDAFAPLEFFSSLIIPNQNFLKLSSTLPDLHVFENRQMDELDLSNDFDNYGEYVLSADLFAYIGNICVKKLSLGWNGMRRIDATAFQKMKYKHCLETLNLNNNDFDYHQDLIILYVIVFINIKRIDISSITSKSFENIRKQKSNSRRPLDHRLIFDTRSDWSIILPSSLKFLNASFIIGRNNLINSITFKGITRLKIIDVTYSSLDDCNYTINGLQNVVILNISHLKCGLLNPNLAICLQFGTIDNAKFFTKYWSKR</sequence>
<evidence type="ECO:0000313" key="1">
    <source>
        <dbReference type="EMBL" id="CAC5361299.1"/>
    </source>
</evidence>
<protein>
    <submittedName>
        <fullName evidence="1">Uncharacterized protein</fullName>
    </submittedName>
</protein>
<dbReference type="EMBL" id="CACVKT020000587">
    <property type="protein sequence ID" value="CAC5361299.1"/>
    <property type="molecule type" value="Genomic_DNA"/>
</dbReference>
<organism evidence="1 2">
    <name type="scientific">Mytilus coruscus</name>
    <name type="common">Sea mussel</name>
    <dbReference type="NCBI Taxonomy" id="42192"/>
    <lineage>
        <taxon>Eukaryota</taxon>
        <taxon>Metazoa</taxon>
        <taxon>Spiralia</taxon>
        <taxon>Lophotrochozoa</taxon>
        <taxon>Mollusca</taxon>
        <taxon>Bivalvia</taxon>
        <taxon>Autobranchia</taxon>
        <taxon>Pteriomorphia</taxon>
        <taxon>Mytilida</taxon>
        <taxon>Mytiloidea</taxon>
        <taxon>Mytilidae</taxon>
        <taxon>Mytilinae</taxon>
        <taxon>Mytilus</taxon>
    </lineage>
</organism>
<dbReference type="Gene3D" id="3.80.10.10">
    <property type="entry name" value="Ribonuclease Inhibitor"/>
    <property type="match status" value="1"/>
</dbReference>